<evidence type="ECO:0000256" key="1">
    <source>
        <dbReference type="SAM" id="MobiDB-lite"/>
    </source>
</evidence>
<name>A0A5B7K4T1_PORTR</name>
<protein>
    <submittedName>
        <fullName evidence="2">Uncharacterized protein</fullName>
    </submittedName>
</protein>
<proteinExistence type="predicted"/>
<evidence type="ECO:0000313" key="2">
    <source>
        <dbReference type="EMBL" id="MPD01876.1"/>
    </source>
</evidence>
<dbReference type="AlphaFoldDB" id="A0A5B7K4T1"/>
<comment type="caution">
    <text evidence="2">The sequence shown here is derived from an EMBL/GenBank/DDBJ whole genome shotgun (WGS) entry which is preliminary data.</text>
</comment>
<accession>A0A5B7K4T1</accession>
<evidence type="ECO:0000313" key="3">
    <source>
        <dbReference type="Proteomes" id="UP000324222"/>
    </source>
</evidence>
<reference evidence="2 3" key="1">
    <citation type="submission" date="2019-05" db="EMBL/GenBank/DDBJ databases">
        <title>Another draft genome of Portunus trituberculatus and its Hox gene families provides insights of decapod evolution.</title>
        <authorList>
            <person name="Jeong J.-H."/>
            <person name="Song I."/>
            <person name="Kim S."/>
            <person name="Choi T."/>
            <person name="Kim D."/>
            <person name="Ryu S."/>
            <person name="Kim W."/>
        </authorList>
    </citation>
    <scope>NUCLEOTIDE SEQUENCE [LARGE SCALE GENOMIC DNA]</scope>
    <source>
        <tissue evidence="2">Muscle</tissue>
    </source>
</reference>
<organism evidence="2 3">
    <name type="scientific">Portunus trituberculatus</name>
    <name type="common">Swimming crab</name>
    <name type="synonym">Neptunus trituberculatus</name>
    <dbReference type="NCBI Taxonomy" id="210409"/>
    <lineage>
        <taxon>Eukaryota</taxon>
        <taxon>Metazoa</taxon>
        <taxon>Ecdysozoa</taxon>
        <taxon>Arthropoda</taxon>
        <taxon>Crustacea</taxon>
        <taxon>Multicrustacea</taxon>
        <taxon>Malacostraca</taxon>
        <taxon>Eumalacostraca</taxon>
        <taxon>Eucarida</taxon>
        <taxon>Decapoda</taxon>
        <taxon>Pleocyemata</taxon>
        <taxon>Brachyura</taxon>
        <taxon>Eubrachyura</taxon>
        <taxon>Portunoidea</taxon>
        <taxon>Portunidae</taxon>
        <taxon>Portuninae</taxon>
        <taxon>Portunus</taxon>
    </lineage>
</organism>
<dbReference type="Proteomes" id="UP000324222">
    <property type="component" value="Unassembled WGS sequence"/>
</dbReference>
<dbReference type="EMBL" id="VSRR010128918">
    <property type="protein sequence ID" value="MPD01876.1"/>
    <property type="molecule type" value="Genomic_DNA"/>
</dbReference>
<sequence>MIPLHVNVSRHHNCLHYTHHRPFTSLECRLNANTPQGVSGMQNLYTLTEKCRSCTGSKGQPGLVTPRNTPAVRSDSITTHKRTGGAFSSEHQHQ</sequence>
<keyword evidence="3" id="KW-1185">Reference proteome</keyword>
<feature type="region of interest" description="Disordered" evidence="1">
    <location>
        <begin position="57"/>
        <end position="94"/>
    </location>
</feature>
<gene>
    <name evidence="2" type="ORF">E2C01_097424</name>
</gene>